<comment type="similarity">
    <text evidence="1">Belongs to the PhzF family.</text>
</comment>
<dbReference type="InterPro" id="IPR003719">
    <property type="entry name" value="Phenazine_PhzF-like"/>
</dbReference>
<dbReference type="Gene3D" id="3.10.310.10">
    <property type="entry name" value="Diaminopimelate Epimerase, Chain A, domain 1"/>
    <property type="match status" value="2"/>
</dbReference>
<dbReference type="Pfam" id="PF02567">
    <property type="entry name" value="PhzC-PhzF"/>
    <property type="match status" value="1"/>
</dbReference>
<comment type="caution">
    <text evidence="4">The sequence shown here is derived from an EMBL/GenBank/DDBJ whole genome shotgun (WGS) entry which is preliminary data.</text>
</comment>
<dbReference type="PANTHER" id="PTHR13774:SF39">
    <property type="entry name" value="BIOSYNTHESIS PROTEIN, PUTATIVE-RELATED"/>
    <property type="match status" value="1"/>
</dbReference>
<dbReference type="PIRSF" id="PIRSF016184">
    <property type="entry name" value="PhzC_PhzF"/>
    <property type="match status" value="1"/>
</dbReference>
<evidence type="ECO:0000256" key="3">
    <source>
        <dbReference type="PIRSR" id="PIRSR016184-1"/>
    </source>
</evidence>
<accession>C2XWA4</accession>
<evidence type="ECO:0000313" key="4">
    <source>
        <dbReference type="EMBL" id="EEL70165.1"/>
    </source>
</evidence>
<reference evidence="4" key="1">
    <citation type="journal article" date="2012" name="Genome Res.">
        <title>Genomic characterization of the Bacillus cereus sensu lato species: Backdrop to the evolution of Bacillus anthracis.</title>
        <authorList>
            <person name="Zwick M.E."/>
            <person name="Joseph S.J."/>
            <person name="Didelot X."/>
            <person name="Chen P.E."/>
            <person name="Bishop-Lilly K.A."/>
            <person name="Stewart A.C."/>
            <person name="Willner K."/>
            <person name="Nolan N."/>
            <person name="Lentz S."/>
            <person name="Thomason M.K."/>
            <person name="Sozhamannan S."/>
            <person name="Mateczun A.J."/>
            <person name="Du L."/>
            <person name="Read T.D."/>
        </authorList>
    </citation>
    <scope>NUCLEOTIDE SEQUENCE [LARGE SCALE GENOMIC DNA]</scope>
    <source>
        <strain evidence="4">AH603</strain>
    </source>
</reference>
<dbReference type="GO" id="GO:0005737">
    <property type="term" value="C:cytoplasm"/>
    <property type="evidence" value="ECO:0007669"/>
    <property type="project" value="TreeGrafter"/>
</dbReference>
<dbReference type="HOGENOM" id="CLU_048756_0_2_9"/>
<dbReference type="NCBIfam" id="TIGR00654">
    <property type="entry name" value="PhzF_family"/>
    <property type="match status" value="1"/>
</dbReference>
<organism evidence="4">
    <name type="scientific">Bacillus mycoides</name>
    <dbReference type="NCBI Taxonomy" id="1405"/>
    <lineage>
        <taxon>Bacteria</taxon>
        <taxon>Bacillati</taxon>
        <taxon>Bacillota</taxon>
        <taxon>Bacilli</taxon>
        <taxon>Bacillales</taxon>
        <taxon>Bacillaceae</taxon>
        <taxon>Bacillus</taxon>
        <taxon>Bacillus cereus group</taxon>
    </lineage>
</organism>
<feature type="active site" evidence="3">
    <location>
        <position position="52"/>
    </location>
</feature>
<dbReference type="PANTHER" id="PTHR13774">
    <property type="entry name" value="PHENAZINE BIOSYNTHESIS PROTEIN"/>
    <property type="match status" value="1"/>
</dbReference>
<name>C2XWA4_BACMY</name>
<dbReference type="SUPFAM" id="SSF54506">
    <property type="entry name" value="Diaminopimelate epimerase-like"/>
    <property type="match status" value="1"/>
</dbReference>
<dbReference type="AlphaFoldDB" id="C2XWA4"/>
<protein>
    <submittedName>
        <fullName evidence="4">Uncharacterized isomerase</fullName>
    </submittedName>
</protein>
<evidence type="ECO:0000256" key="2">
    <source>
        <dbReference type="ARBA" id="ARBA00023235"/>
    </source>
</evidence>
<evidence type="ECO:0000256" key="1">
    <source>
        <dbReference type="ARBA" id="ARBA00008270"/>
    </source>
</evidence>
<keyword evidence="2 4" id="KW-0413">Isomerase</keyword>
<gene>
    <name evidence="4" type="ORF">bcere0026_29800</name>
</gene>
<sequence length="306" mass="33693">MENDMERKYRLYQIDSFTKKKLSGNPAGVITNADGLSSGEMQRIARELNNSETAFIFESDNSESDVHIRFFTPTHEVPICGHATIAAHYARAVENSLNTVKVYHKTGAGILPVDVINEDNDYKIIMTQGSISFETVIEGVALENIFTAFNISENDLLEDCPVQIVSTGHSKVMIGIKNSELLNQLNPNMDLLTKVSGLINCNGFYVFTMNAPDSDILIHGRMFAPAIGINEDPVTGNANGPLGAYLIHHRLVKHDNTLFSFKAVQGEAIKRAGIIDVQVKICNQEPEEVRIAGNAVIVFKSDLLLD</sequence>
<dbReference type="NCBIfam" id="NF007625">
    <property type="entry name" value="PRK10281.1"/>
    <property type="match status" value="1"/>
</dbReference>
<dbReference type="EMBL" id="ACMP01000083">
    <property type="protein sequence ID" value="EEL70165.1"/>
    <property type="molecule type" value="Genomic_DNA"/>
</dbReference>
<dbReference type="GO" id="GO:0016853">
    <property type="term" value="F:isomerase activity"/>
    <property type="evidence" value="ECO:0007669"/>
    <property type="project" value="UniProtKB-KW"/>
</dbReference>
<dbReference type="Proteomes" id="UP000001753">
    <property type="component" value="Chromosome"/>
</dbReference>
<proteinExistence type="inferred from homology"/>